<dbReference type="GO" id="GO:0008270">
    <property type="term" value="F:zinc ion binding"/>
    <property type="evidence" value="ECO:0007669"/>
    <property type="project" value="UniProtKB-KW"/>
</dbReference>
<keyword evidence="9" id="KW-1185">Reference proteome</keyword>
<dbReference type="Pfam" id="PF00628">
    <property type="entry name" value="PHD"/>
    <property type="match status" value="1"/>
</dbReference>
<dbReference type="InterPro" id="IPR058054">
    <property type="entry name" value="Znf_MS1-like"/>
</dbReference>
<feature type="domain" description="PHD-type" evidence="7">
    <location>
        <begin position="493"/>
        <end position="543"/>
    </location>
</feature>
<evidence type="ECO:0000256" key="3">
    <source>
        <dbReference type="ARBA" id="ARBA00022833"/>
    </source>
</evidence>
<evidence type="ECO:0000313" key="9">
    <source>
        <dbReference type="Proteomes" id="UP001279734"/>
    </source>
</evidence>
<dbReference type="Pfam" id="PF25874">
    <property type="entry name" value="WHD_plant_repro"/>
    <property type="match status" value="1"/>
</dbReference>
<dbReference type="InterPro" id="IPR059080">
    <property type="entry name" value="WHD_PTC1"/>
</dbReference>
<dbReference type="InterPro" id="IPR019786">
    <property type="entry name" value="Zinc_finger_PHD-type_CS"/>
</dbReference>
<comment type="caution">
    <text evidence="8">The sequence shown here is derived from an EMBL/GenBank/DDBJ whole genome shotgun (WGS) entry which is preliminary data.</text>
</comment>
<gene>
    <name evidence="8" type="ORF">Nepgr_001707</name>
</gene>
<dbReference type="InterPro" id="IPR001965">
    <property type="entry name" value="Znf_PHD"/>
</dbReference>
<keyword evidence="2 6" id="KW-0863">Zinc-finger</keyword>
<dbReference type="PANTHER" id="PTHR46201:SF1">
    <property type="entry name" value="PHD FINGER PROTEIN MALE STERILITY 1"/>
    <property type="match status" value="1"/>
</dbReference>
<evidence type="ECO:0000259" key="7">
    <source>
        <dbReference type="PROSITE" id="PS50016"/>
    </source>
</evidence>
<dbReference type="AlphaFoldDB" id="A0AAD3RXT2"/>
<accession>A0AAD3RXT2</accession>
<dbReference type="InterPro" id="IPR011011">
    <property type="entry name" value="Znf_FYVE_PHD"/>
</dbReference>
<dbReference type="SUPFAM" id="SSF57903">
    <property type="entry name" value="FYVE/PHD zinc finger"/>
    <property type="match status" value="1"/>
</dbReference>
<evidence type="ECO:0000256" key="2">
    <source>
        <dbReference type="ARBA" id="ARBA00022771"/>
    </source>
</evidence>
<keyword evidence="4" id="KW-0805">Transcription regulation</keyword>
<evidence type="ECO:0000256" key="5">
    <source>
        <dbReference type="ARBA" id="ARBA00023163"/>
    </source>
</evidence>
<dbReference type="InterPro" id="IPR019787">
    <property type="entry name" value="Znf_PHD-finger"/>
</dbReference>
<dbReference type="InterPro" id="IPR057765">
    <property type="entry name" value="MS1-like_ubiquitin"/>
</dbReference>
<dbReference type="SMART" id="SM00249">
    <property type="entry name" value="PHD"/>
    <property type="match status" value="1"/>
</dbReference>
<name>A0AAD3RXT2_NEPGR</name>
<dbReference type="CDD" id="cd15556">
    <property type="entry name" value="PHD_MMD1_like"/>
    <property type="match status" value="1"/>
</dbReference>
<reference evidence="8" key="1">
    <citation type="submission" date="2023-05" db="EMBL/GenBank/DDBJ databases">
        <title>Nepenthes gracilis genome sequencing.</title>
        <authorList>
            <person name="Fukushima K."/>
        </authorList>
    </citation>
    <scope>NUCLEOTIDE SEQUENCE</scope>
    <source>
        <strain evidence="8">SING2019-196</strain>
    </source>
</reference>
<evidence type="ECO:0000256" key="1">
    <source>
        <dbReference type="ARBA" id="ARBA00022723"/>
    </source>
</evidence>
<sequence>MICSVKYHFVVPSKGAAAAAAATCLSCEENFSSGAASATGKKSSNLVDVEGHALHGVFHCNGFGHLLCVNGLEMGSDLTGHHLMDFWDRLCVGLRARKVSLADTSQKKGMELRLLHGVAYAGPWFCRWGYRFGRGSFGVDESMYRKAIQALQNLPLCLVLHHLSTSDHSIPLIFTKYQTLSDHSLVTLADLFHFMLELRSRLPKEPSVDPHNHPGILLETSCRWSPKRIEMATRVIVDALKRAEFKWVSRQEVRDAARAYIGDTGLLDFVLKSLGNHVVGNYLVRRSLNPVTKVLEYCLEDISTTITNSDGMIDSNGKFSSSKITRFQLSKDIFYLYRCILKERKPGLSSSGMLTAVPLATRIVLDCKHLVKEFRQELPSRAMEGTAEIFCTLQIKDKDRQPIPVPKPPPELFIIRGSTTISELKREVEKRFREVYLGPRSLQIESIVNSNARENDFVCREFEEGGELVFECGVDTEELLAICKSSGPNGHGYVECACGAKDDDGERMVACDICEVWQHTRCVRIPNSEEIPRIYLCNRCEQDIIFSPSLM</sequence>
<dbReference type="PROSITE" id="PS50016">
    <property type="entry name" value="ZF_PHD_2"/>
    <property type="match status" value="1"/>
</dbReference>
<dbReference type="PROSITE" id="PS01359">
    <property type="entry name" value="ZF_PHD_1"/>
    <property type="match status" value="1"/>
</dbReference>
<organism evidence="8 9">
    <name type="scientific">Nepenthes gracilis</name>
    <name type="common">Slender pitcher plant</name>
    <dbReference type="NCBI Taxonomy" id="150966"/>
    <lineage>
        <taxon>Eukaryota</taxon>
        <taxon>Viridiplantae</taxon>
        <taxon>Streptophyta</taxon>
        <taxon>Embryophyta</taxon>
        <taxon>Tracheophyta</taxon>
        <taxon>Spermatophyta</taxon>
        <taxon>Magnoliopsida</taxon>
        <taxon>eudicotyledons</taxon>
        <taxon>Gunneridae</taxon>
        <taxon>Pentapetalae</taxon>
        <taxon>Caryophyllales</taxon>
        <taxon>Nepenthaceae</taxon>
        <taxon>Nepenthes</taxon>
    </lineage>
</organism>
<proteinExistence type="predicted"/>
<dbReference type="Pfam" id="PF25565">
    <property type="entry name" value="Ubiquitin_At1g33420"/>
    <property type="match status" value="1"/>
</dbReference>
<evidence type="ECO:0000313" key="8">
    <source>
        <dbReference type="EMBL" id="GMG99867.1"/>
    </source>
</evidence>
<dbReference type="EMBL" id="BSYO01000001">
    <property type="protein sequence ID" value="GMG99867.1"/>
    <property type="molecule type" value="Genomic_DNA"/>
</dbReference>
<keyword evidence="5" id="KW-0804">Transcription</keyword>
<protein>
    <recommendedName>
        <fullName evidence="7">PHD-type domain-containing protein</fullName>
    </recommendedName>
</protein>
<evidence type="ECO:0000256" key="4">
    <source>
        <dbReference type="ARBA" id="ARBA00023015"/>
    </source>
</evidence>
<keyword evidence="3" id="KW-0862">Zinc</keyword>
<dbReference type="Gene3D" id="3.30.40.10">
    <property type="entry name" value="Zinc/RING finger domain, C3HC4 (zinc finger)"/>
    <property type="match status" value="1"/>
</dbReference>
<keyword evidence="1" id="KW-0479">Metal-binding</keyword>
<dbReference type="InterPro" id="IPR013083">
    <property type="entry name" value="Znf_RING/FYVE/PHD"/>
</dbReference>
<dbReference type="Proteomes" id="UP001279734">
    <property type="component" value="Unassembled WGS sequence"/>
</dbReference>
<dbReference type="PANTHER" id="PTHR46201">
    <property type="entry name" value="PHD FINGER PROTEIN MALE MEIOCYTE DEATH 1-RELATED"/>
    <property type="match status" value="1"/>
</dbReference>
<evidence type="ECO:0000256" key="6">
    <source>
        <dbReference type="PROSITE-ProRule" id="PRU00146"/>
    </source>
</evidence>